<gene>
    <name evidence="2" type="ORF">BON30_07865</name>
</gene>
<dbReference type="OrthoDB" id="5382769at2"/>
<name>A0A1L9BF07_9BACT</name>
<dbReference type="AlphaFoldDB" id="A0A1L9BF07"/>
<dbReference type="EMBL" id="MPIN01000002">
    <property type="protein sequence ID" value="OJH40840.1"/>
    <property type="molecule type" value="Genomic_DNA"/>
</dbReference>
<feature type="transmembrane region" description="Helical" evidence="1">
    <location>
        <begin position="102"/>
        <end position="123"/>
    </location>
</feature>
<evidence type="ECO:0000313" key="2">
    <source>
        <dbReference type="EMBL" id="OJH40840.1"/>
    </source>
</evidence>
<proteinExistence type="predicted"/>
<protein>
    <submittedName>
        <fullName evidence="2">Uncharacterized protein</fullName>
    </submittedName>
</protein>
<keyword evidence="3" id="KW-1185">Reference proteome</keyword>
<keyword evidence="1" id="KW-0472">Membrane</keyword>
<feature type="transmembrane region" description="Helical" evidence="1">
    <location>
        <begin position="12"/>
        <end position="31"/>
    </location>
</feature>
<feature type="transmembrane region" description="Helical" evidence="1">
    <location>
        <begin position="43"/>
        <end position="67"/>
    </location>
</feature>
<feature type="transmembrane region" description="Helical" evidence="1">
    <location>
        <begin position="73"/>
        <end position="93"/>
    </location>
</feature>
<evidence type="ECO:0000313" key="3">
    <source>
        <dbReference type="Proteomes" id="UP000182229"/>
    </source>
</evidence>
<dbReference type="RefSeq" id="WP_071897279.1">
    <property type="nucleotide sequence ID" value="NZ_MPIN01000002.1"/>
</dbReference>
<dbReference type="Proteomes" id="UP000182229">
    <property type="component" value="Unassembled WGS sequence"/>
</dbReference>
<dbReference type="STRING" id="83449.BON30_07865"/>
<sequence>MLTLLFKAHSGLRYLVLLMGLVALAYFVYGFATRQPVDKKVRIFGSSFAGLLDTQILLGLVLVGAGWPFRPMLWGHLTLMILAAVLAHVLLVINRKRPQPGFLLPLIAVGGALLLIVGGILAIGRGVMSSTSLGG</sequence>
<evidence type="ECO:0000256" key="1">
    <source>
        <dbReference type="SAM" id="Phobius"/>
    </source>
</evidence>
<accession>A0A1L9BF07</accession>
<reference evidence="2 3" key="2">
    <citation type="submission" date="2016-12" db="EMBL/GenBank/DDBJ databases">
        <title>Draft Genome Sequence of Cystobacter ferrugineus Strain Cbfe23.</title>
        <authorList>
            <person name="Akbar S."/>
            <person name="Dowd S.E."/>
            <person name="Stevens D.C."/>
        </authorList>
    </citation>
    <scope>NUCLEOTIDE SEQUENCE [LARGE SCALE GENOMIC DNA]</scope>
    <source>
        <strain evidence="2 3">Cbfe23</strain>
    </source>
</reference>
<keyword evidence="1" id="KW-0812">Transmembrane</keyword>
<keyword evidence="1" id="KW-1133">Transmembrane helix</keyword>
<reference evidence="3" key="1">
    <citation type="submission" date="2016-11" db="EMBL/GenBank/DDBJ databases">
        <authorList>
            <person name="Shukria A."/>
            <person name="Stevens D.C."/>
        </authorList>
    </citation>
    <scope>NUCLEOTIDE SEQUENCE [LARGE SCALE GENOMIC DNA]</scope>
    <source>
        <strain evidence="3">Cbfe23</strain>
    </source>
</reference>
<organism evidence="2 3">
    <name type="scientific">Cystobacter ferrugineus</name>
    <dbReference type="NCBI Taxonomy" id="83449"/>
    <lineage>
        <taxon>Bacteria</taxon>
        <taxon>Pseudomonadati</taxon>
        <taxon>Myxococcota</taxon>
        <taxon>Myxococcia</taxon>
        <taxon>Myxococcales</taxon>
        <taxon>Cystobacterineae</taxon>
        <taxon>Archangiaceae</taxon>
        <taxon>Cystobacter</taxon>
    </lineage>
</organism>
<comment type="caution">
    <text evidence="2">The sequence shown here is derived from an EMBL/GenBank/DDBJ whole genome shotgun (WGS) entry which is preliminary data.</text>
</comment>